<evidence type="ECO:0000313" key="1">
    <source>
        <dbReference type="EMBL" id="KKN16411.1"/>
    </source>
</evidence>
<accession>A0A0F9QTH7</accession>
<dbReference type="EMBL" id="LAZR01003616">
    <property type="protein sequence ID" value="KKN16411.1"/>
    <property type="molecule type" value="Genomic_DNA"/>
</dbReference>
<name>A0A0F9QTH7_9ZZZZ</name>
<proteinExistence type="predicted"/>
<organism evidence="1">
    <name type="scientific">marine sediment metagenome</name>
    <dbReference type="NCBI Taxonomy" id="412755"/>
    <lineage>
        <taxon>unclassified sequences</taxon>
        <taxon>metagenomes</taxon>
        <taxon>ecological metagenomes</taxon>
    </lineage>
</organism>
<dbReference type="AlphaFoldDB" id="A0A0F9QTH7"/>
<sequence>MPRKYQRKIASYKKFDKKADFRAIASFGGGTKRMETAFKRANRLSKPKPKRKKTKK</sequence>
<reference evidence="1" key="1">
    <citation type="journal article" date="2015" name="Nature">
        <title>Complex archaea that bridge the gap between prokaryotes and eukaryotes.</title>
        <authorList>
            <person name="Spang A."/>
            <person name="Saw J.H."/>
            <person name="Jorgensen S.L."/>
            <person name="Zaremba-Niedzwiedzka K."/>
            <person name="Martijn J."/>
            <person name="Lind A.E."/>
            <person name="van Eijk R."/>
            <person name="Schleper C."/>
            <person name="Guy L."/>
            <person name="Ettema T.J."/>
        </authorList>
    </citation>
    <scope>NUCLEOTIDE SEQUENCE</scope>
</reference>
<protein>
    <submittedName>
        <fullName evidence="1">Uncharacterized protein</fullName>
    </submittedName>
</protein>
<comment type="caution">
    <text evidence="1">The sequence shown here is derived from an EMBL/GenBank/DDBJ whole genome shotgun (WGS) entry which is preliminary data.</text>
</comment>
<gene>
    <name evidence="1" type="ORF">LCGC14_0976190</name>
</gene>